<evidence type="ECO:0000313" key="1">
    <source>
        <dbReference type="EMBL" id="OXD76775.1"/>
    </source>
</evidence>
<organism evidence="1 2">
    <name type="scientific">Vibrio parahaemolyticus</name>
    <dbReference type="NCBI Taxonomy" id="670"/>
    <lineage>
        <taxon>Bacteria</taxon>
        <taxon>Pseudomonadati</taxon>
        <taxon>Pseudomonadota</taxon>
        <taxon>Gammaproteobacteria</taxon>
        <taxon>Vibrionales</taxon>
        <taxon>Vibrionaceae</taxon>
        <taxon>Vibrio</taxon>
    </lineage>
</organism>
<protein>
    <submittedName>
        <fullName evidence="1">Uncharacterized protein</fullName>
    </submittedName>
</protein>
<feature type="non-terminal residue" evidence="1">
    <location>
        <position position="67"/>
    </location>
</feature>
<evidence type="ECO:0000313" key="2">
    <source>
        <dbReference type="Proteomes" id="UP000214596"/>
    </source>
</evidence>
<accession>A0A227F5T7</accession>
<name>A0A227F5T7_VIBPH</name>
<dbReference type="EMBL" id="NIXT01005972">
    <property type="protein sequence ID" value="OXD76775.1"/>
    <property type="molecule type" value="Genomic_DNA"/>
</dbReference>
<dbReference type="Proteomes" id="UP000214596">
    <property type="component" value="Unassembled WGS sequence"/>
</dbReference>
<reference evidence="1 2" key="1">
    <citation type="journal article" date="2017" name="Appl. Environ. Microbiol.">
        <title>Parallel evolution of two clades of a major Atlantic endemic Vibrio parahaemolyticus pathogen lineage by independent acquisition of related pathogenicity islands.</title>
        <authorList>
            <person name="Xu F."/>
            <person name="Gonzalez-Escalona N."/>
            <person name="Drees K.P."/>
            <person name="Sebra R.P."/>
            <person name="Cooper V.S."/>
            <person name="Jones S.H."/>
            <person name="Whistler C.A."/>
        </authorList>
    </citation>
    <scope>NUCLEOTIDE SEQUENCE [LARGE SCALE GENOMIC DNA]</scope>
    <source>
        <strain evidence="1 2">MAVP-3</strain>
    </source>
</reference>
<sequence length="67" mass="7072">RLASDGAVVPRNAFTLFARGDSRFNTFFWDGKVQAIDGKIFSPVGEGSSLGFDSALAVAAVLPLLAR</sequence>
<dbReference type="AlphaFoldDB" id="A0A227F5T7"/>
<proteinExistence type="predicted"/>
<gene>
    <name evidence="1" type="ORF">CA163_41260</name>
</gene>
<feature type="non-terminal residue" evidence="1">
    <location>
        <position position="1"/>
    </location>
</feature>
<comment type="caution">
    <text evidence="1">The sequence shown here is derived from an EMBL/GenBank/DDBJ whole genome shotgun (WGS) entry which is preliminary data.</text>
</comment>